<keyword evidence="3" id="KW-0647">Proteasome</keyword>
<dbReference type="CDD" id="cd20524">
    <property type="entry name" value="CYCLIN_CCNH_rpt1"/>
    <property type="match status" value="1"/>
</dbReference>
<proteinExistence type="predicted"/>
<feature type="compositionally biased region" description="Basic and acidic residues" evidence="2">
    <location>
        <begin position="249"/>
        <end position="261"/>
    </location>
</feature>
<sequence length="351" mass="40765">MELSQRRTDAHSRALARVTEQELPSVSAEDEVQLVKRYLFIMKRLFDSFQSPVLPDRVYGFAAHYLKRFYLAQSMMDHYPREIMLTCLYLGCKCADFPIGVRAFVQHIPRNQERYSNFIVNSELFIIDAINYDLFVHTPYRPFKGLVVDFISYSFQTGRVQMADAKTLYDELLASGIDTIHKWFQTDLCFSVGPSEYALAVLVQIPDLFRKYDLDIEAFIRDELCGCDPMVKLDKYSAALKINDGQNEETAKKQEKEKEFKDDDDDDDSSDESTKEEMTGNMKPAEQWELLRQNLKDIQDYINEFKFVESLAPIENEVNPEEILEQCRNPLYNPGTSEYEEARSVADNSLL</sequence>
<gene>
    <name evidence="3" type="primary">PSMA1_2</name>
    <name evidence="3" type="ORF">Ciccas_004113</name>
</gene>
<reference evidence="3 4" key="1">
    <citation type="submission" date="2024-11" db="EMBL/GenBank/DDBJ databases">
        <title>Adaptive evolution of stress response genes in parasites aligns with host niche diversity.</title>
        <authorList>
            <person name="Hahn C."/>
            <person name="Resl P."/>
        </authorList>
    </citation>
    <scope>NUCLEOTIDE SEQUENCE [LARGE SCALE GENOMIC DNA]</scope>
    <source>
        <strain evidence="3">EGGRZ-B1_66</strain>
        <tissue evidence="3">Body</tissue>
    </source>
</reference>
<dbReference type="Proteomes" id="UP001626550">
    <property type="component" value="Unassembled WGS sequence"/>
</dbReference>
<dbReference type="InterPro" id="IPR043198">
    <property type="entry name" value="Cyclin/Ssn8"/>
</dbReference>
<comment type="caution">
    <text evidence="3">The sequence shown here is derived from an EMBL/GenBank/DDBJ whole genome shotgun (WGS) entry which is preliminary data.</text>
</comment>
<keyword evidence="1" id="KW-0195">Cyclin</keyword>
<feature type="compositionally biased region" description="Acidic residues" evidence="2">
    <location>
        <begin position="262"/>
        <end position="271"/>
    </location>
</feature>
<feature type="region of interest" description="Disordered" evidence="2">
    <location>
        <begin position="332"/>
        <end position="351"/>
    </location>
</feature>
<keyword evidence="4" id="KW-1185">Reference proteome</keyword>
<protein>
    <submittedName>
        <fullName evidence="3">Proteasome subunit alpha 1</fullName>
    </submittedName>
</protein>
<dbReference type="PANTHER" id="PTHR10026">
    <property type="entry name" value="CYCLIN"/>
    <property type="match status" value="1"/>
</dbReference>
<evidence type="ECO:0000256" key="2">
    <source>
        <dbReference type="SAM" id="MobiDB-lite"/>
    </source>
</evidence>
<dbReference type="EMBL" id="JBJKFK010000411">
    <property type="protein sequence ID" value="KAL3317233.1"/>
    <property type="molecule type" value="Genomic_DNA"/>
</dbReference>
<name>A0ABD2QCW2_9PLAT</name>
<dbReference type="InterPro" id="IPR036915">
    <property type="entry name" value="Cyclin-like_sf"/>
</dbReference>
<dbReference type="AlphaFoldDB" id="A0ABD2QCW2"/>
<accession>A0ABD2QCW2</accession>
<evidence type="ECO:0000313" key="4">
    <source>
        <dbReference type="Proteomes" id="UP001626550"/>
    </source>
</evidence>
<evidence type="ECO:0000313" key="3">
    <source>
        <dbReference type="EMBL" id="KAL3317233.1"/>
    </source>
</evidence>
<dbReference type="Gene3D" id="1.10.472.10">
    <property type="entry name" value="Cyclin-like"/>
    <property type="match status" value="1"/>
</dbReference>
<feature type="region of interest" description="Disordered" evidence="2">
    <location>
        <begin position="246"/>
        <end position="285"/>
    </location>
</feature>
<dbReference type="SUPFAM" id="SSF47954">
    <property type="entry name" value="Cyclin-like"/>
    <property type="match status" value="2"/>
</dbReference>
<organism evidence="3 4">
    <name type="scientific">Cichlidogyrus casuarinus</name>
    <dbReference type="NCBI Taxonomy" id="1844966"/>
    <lineage>
        <taxon>Eukaryota</taxon>
        <taxon>Metazoa</taxon>
        <taxon>Spiralia</taxon>
        <taxon>Lophotrochozoa</taxon>
        <taxon>Platyhelminthes</taxon>
        <taxon>Monogenea</taxon>
        <taxon>Monopisthocotylea</taxon>
        <taxon>Dactylogyridea</taxon>
        <taxon>Ancyrocephalidae</taxon>
        <taxon>Cichlidogyrus</taxon>
    </lineage>
</organism>
<evidence type="ECO:0000256" key="1">
    <source>
        <dbReference type="ARBA" id="ARBA00023127"/>
    </source>
</evidence>
<dbReference type="GO" id="GO:0000502">
    <property type="term" value="C:proteasome complex"/>
    <property type="evidence" value="ECO:0007669"/>
    <property type="project" value="UniProtKB-KW"/>
</dbReference>